<reference evidence="2" key="1">
    <citation type="submission" date="2022-01" db="EMBL/GenBank/DDBJ databases">
        <authorList>
            <person name="Criscuolo A."/>
        </authorList>
    </citation>
    <scope>NUCLEOTIDE SEQUENCE</scope>
    <source>
        <strain evidence="2">CIP111893</strain>
    </source>
</reference>
<dbReference type="Proteomes" id="UP000838686">
    <property type="component" value="Unassembled WGS sequence"/>
</dbReference>
<organism evidence="2 3">
    <name type="scientific">Paenibacillus plantiphilus</name>
    <dbReference type="NCBI Taxonomy" id="2905650"/>
    <lineage>
        <taxon>Bacteria</taxon>
        <taxon>Bacillati</taxon>
        <taxon>Bacillota</taxon>
        <taxon>Bacilli</taxon>
        <taxon>Bacillales</taxon>
        <taxon>Paenibacillaceae</taxon>
        <taxon>Paenibacillus</taxon>
    </lineage>
</organism>
<dbReference type="InterPro" id="IPR058780">
    <property type="entry name" value="YhfM-like_dom"/>
</dbReference>
<evidence type="ECO:0000259" key="1">
    <source>
        <dbReference type="Pfam" id="PF26353"/>
    </source>
</evidence>
<evidence type="ECO:0000313" key="3">
    <source>
        <dbReference type="Proteomes" id="UP000838686"/>
    </source>
</evidence>
<dbReference type="RefSeq" id="WP_236342535.1">
    <property type="nucleotide sequence ID" value="NZ_CAKMMF010000011.1"/>
</dbReference>
<feature type="domain" description="YhfM-like" evidence="1">
    <location>
        <begin position="49"/>
        <end position="150"/>
    </location>
</feature>
<dbReference type="Pfam" id="PF26353">
    <property type="entry name" value="YhfM"/>
    <property type="match status" value="1"/>
</dbReference>
<protein>
    <recommendedName>
        <fullName evidence="1">YhfM-like domain-containing protein</fullName>
    </recommendedName>
</protein>
<name>A0ABN8GJD2_9BACL</name>
<accession>A0ABN8GJD2</accession>
<dbReference type="EMBL" id="CAKMMF010000011">
    <property type="protein sequence ID" value="CAH1205893.1"/>
    <property type="molecule type" value="Genomic_DNA"/>
</dbReference>
<evidence type="ECO:0000313" key="2">
    <source>
        <dbReference type="EMBL" id="CAH1205893.1"/>
    </source>
</evidence>
<proteinExistence type="predicted"/>
<sequence>MRKSAREMKPTWLSGVLLLILIIIMATGCAVEEKRAQPETWGTMYKVKAEDIESISITSISLNHSVQISKPETIAQLVKGFSSGIPRSGKLDIRPPDYSLAVQLNSGEIREVALWIASDASSLFTDNSYNSGYFELTATGKQTITAALEEIGPPA</sequence>
<keyword evidence="3" id="KW-1185">Reference proteome</keyword>
<dbReference type="PROSITE" id="PS51257">
    <property type="entry name" value="PROKAR_LIPOPROTEIN"/>
    <property type="match status" value="1"/>
</dbReference>
<gene>
    <name evidence="2" type="ORF">PAECIP111893_02448</name>
</gene>
<comment type="caution">
    <text evidence="2">The sequence shown here is derived from an EMBL/GenBank/DDBJ whole genome shotgun (WGS) entry which is preliminary data.</text>
</comment>